<reference evidence="2" key="1">
    <citation type="submission" date="2021-02" db="EMBL/GenBank/DDBJ databases">
        <authorList>
            <person name="Nowell W R."/>
        </authorList>
    </citation>
    <scope>NUCLEOTIDE SEQUENCE</scope>
</reference>
<accession>A0A819X4R2</accession>
<evidence type="ECO:0000256" key="1">
    <source>
        <dbReference type="SAM" id="Phobius"/>
    </source>
</evidence>
<gene>
    <name evidence="3" type="ORF">OVN521_LOCUS29432</name>
    <name evidence="2" type="ORF">UXM345_LOCUS24244</name>
</gene>
<feature type="transmembrane region" description="Helical" evidence="1">
    <location>
        <begin position="6"/>
        <end position="25"/>
    </location>
</feature>
<sequence>MHNIKTVIYFMCILTFLAVHCNALIGKKSGQAAKKGDCTRLGEVCTTSSDCCGHDDPESGHCVVCYSFWASLTGRGHQKCGCRYGAVTVDSDTHRVTSNVCNGPDRSGNSVCRTRVALPRDHYYRGKKVF</sequence>
<dbReference type="EMBL" id="CAJOBF010004361">
    <property type="protein sequence ID" value="CAF4135237.1"/>
    <property type="molecule type" value="Genomic_DNA"/>
</dbReference>
<comment type="caution">
    <text evidence="2">The sequence shown here is derived from an EMBL/GenBank/DDBJ whole genome shotgun (WGS) entry which is preliminary data.</text>
</comment>
<dbReference type="Proteomes" id="UP000663842">
    <property type="component" value="Unassembled WGS sequence"/>
</dbReference>
<proteinExistence type="predicted"/>
<evidence type="ECO:0000313" key="3">
    <source>
        <dbReference type="EMBL" id="CAF4258569.1"/>
    </source>
</evidence>
<evidence type="ECO:0000313" key="4">
    <source>
        <dbReference type="Proteomes" id="UP000663842"/>
    </source>
</evidence>
<dbReference type="EMBL" id="CAJOBG010009087">
    <property type="protein sequence ID" value="CAF4258569.1"/>
    <property type="molecule type" value="Genomic_DNA"/>
</dbReference>
<keyword evidence="1" id="KW-1133">Transmembrane helix</keyword>
<name>A0A819X4R2_9BILA</name>
<keyword evidence="1" id="KW-0472">Membrane</keyword>
<dbReference type="AlphaFoldDB" id="A0A819X4R2"/>
<keyword evidence="5" id="KW-1185">Reference proteome</keyword>
<evidence type="ECO:0000313" key="2">
    <source>
        <dbReference type="EMBL" id="CAF4135237.1"/>
    </source>
</evidence>
<dbReference type="Proteomes" id="UP000663866">
    <property type="component" value="Unassembled WGS sequence"/>
</dbReference>
<organism evidence="2 4">
    <name type="scientific">Rotaria magnacalcarata</name>
    <dbReference type="NCBI Taxonomy" id="392030"/>
    <lineage>
        <taxon>Eukaryota</taxon>
        <taxon>Metazoa</taxon>
        <taxon>Spiralia</taxon>
        <taxon>Gnathifera</taxon>
        <taxon>Rotifera</taxon>
        <taxon>Eurotatoria</taxon>
        <taxon>Bdelloidea</taxon>
        <taxon>Philodinida</taxon>
        <taxon>Philodinidae</taxon>
        <taxon>Rotaria</taxon>
    </lineage>
</organism>
<protein>
    <submittedName>
        <fullName evidence="2">Uncharacterized protein</fullName>
    </submittedName>
</protein>
<evidence type="ECO:0000313" key="5">
    <source>
        <dbReference type="Proteomes" id="UP000663866"/>
    </source>
</evidence>
<keyword evidence="1" id="KW-0812">Transmembrane</keyword>